<sequence length="381" mass="42668">MTAPLKPGFTEVRALRIIQAKSYPLYIFMLRAADILNFADISRVSRDDAGKLIGYQRPHVKKHIQEIVDYLNSDFPIFPNPIIMALSPQVHFNRTRGGHGLPDDGLSDTGRLSIPTPEEGRTKPAWIVDGQQRALALAQAERCDFPVPITAFVADTVNLQRDQFVRINNTKPLPRGLVTELLPDVDSPLPPRLAVRKAPSQLCDVLNSDKNSPFFGMIKRASMAGKSSQAVITDTGIVDMIQQSLTLSSGCLYPFRDIGKGETDFDGIIKALNIYWWAVRDTFPEAWGKPPEKSRLMHGAGIRAMGRLMDRVLGAVDPLRRDAPDAVRQHLALIAPHCRWTSGTWEDLGYRWNEIENVAKHVGELSNHLIRLYQNARRELP</sequence>
<evidence type="ECO:0008006" key="4">
    <source>
        <dbReference type="Google" id="ProtNLM"/>
    </source>
</evidence>
<gene>
    <name evidence="2" type="ORF">GCM10010439_70130</name>
</gene>
<dbReference type="InterPro" id="IPR017601">
    <property type="entry name" value="DGQHR-contain_dom"/>
</dbReference>
<name>A0ABN3USE5_9ACTN</name>
<feature type="region of interest" description="Disordered" evidence="1">
    <location>
        <begin position="99"/>
        <end position="122"/>
    </location>
</feature>
<proteinExistence type="predicted"/>
<dbReference type="NCBIfam" id="TIGR03187">
    <property type="entry name" value="DGQHR"/>
    <property type="match status" value="1"/>
</dbReference>
<reference evidence="2 3" key="1">
    <citation type="journal article" date="2019" name="Int. J. Syst. Evol. Microbiol.">
        <title>The Global Catalogue of Microorganisms (GCM) 10K type strain sequencing project: providing services to taxonomists for standard genome sequencing and annotation.</title>
        <authorList>
            <consortium name="The Broad Institute Genomics Platform"/>
            <consortium name="The Broad Institute Genome Sequencing Center for Infectious Disease"/>
            <person name="Wu L."/>
            <person name="Ma J."/>
        </authorList>
    </citation>
    <scope>NUCLEOTIDE SEQUENCE [LARGE SCALE GENOMIC DNA]</scope>
    <source>
        <strain evidence="2 3">JCM 8201</strain>
    </source>
</reference>
<organism evidence="2 3">
    <name type="scientific">Actinocorallia aurantiaca</name>
    <dbReference type="NCBI Taxonomy" id="46204"/>
    <lineage>
        <taxon>Bacteria</taxon>
        <taxon>Bacillati</taxon>
        <taxon>Actinomycetota</taxon>
        <taxon>Actinomycetes</taxon>
        <taxon>Streptosporangiales</taxon>
        <taxon>Thermomonosporaceae</taxon>
        <taxon>Actinocorallia</taxon>
    </lineage>
</organism>
<keyword evidence="3" id="KW-1185">Reference proteome</keyword>
<accession>A0ABN3USE5</accession>
<dbReference type="CDD" id="cd16413">
    <property type="entry name" value="DGQHR_domain"/>
    <property type="match status" value="1"/>
</dbReference>
<dbReference type="Pfam" id="PF14072">
    <property type="entry name" value="DndB"/>
    <property type="match status" value="1"/>
</dbReference>
<dbReference type="RefSeq" id="WP_344457557.1">
    <property type="nucleotide sequence ID" value="NZ_BAAATZ010000037.1"/>
</dbReference>
<dbReference type="NCBIfam" id="NF041060">
    <property type="entry name" value="DpdB"/>
    <property type="match status" value="1"/>
</dbReference>
<dbReference type="InterPro" id="IPR017642">
    <property type="entry name" value="DNA_S_mod_DndB"/>
</dbReference>
<evidence type="ECO:0000313" key="2">
    <source>
        <dbReference type="EMBL" id="GAA2737972.1"/>
    </source>
</evidence>
<protein>
    <recommendedName>
        <fullName evidence="4">DGQHR domain-containing protein</fullName>
    </recommendedName>
</protein>
<evidence type="ECO:0000313" key="3">
    <source>
        <dbReference type="Proteomes" id="UP001501842"/>
    </source>
</evidence>
<comment type="caution">
    <text evidence="2">The sequence shown here is derived from an EMBL/GenBank/DDBJ whole genome shotgun (WGS) entry which is preliminary data.</text>
</comment>
<evidence type="ECO:0000256" key="1">
    <source>
        <dbReference type="SAM" id="MobiDB-lite"/>
    </source>
</evidence>
<dbReference type="Proteomes" id="UP001501842">
    <property type="component" value="Unassembled WGS sequence"/>
</dbReference>
<dbReference type="EMBL" id="BAAATZ010000037">
    <property type="protein sequence ID" value="GAA2737972.1"/>
    <property type="molecule type" value="Genomic_DNA"/>
</dbReference>